<comment type="caution">
    <text evidence="2">The sequence shown here is derived from an EMBL/GenBank/DDBJ whole genome shotgun (WGS) entry which is preliminary data.</text>
</comment>
<dbReference type="EMBL" id="JACEIK010000100">
    <property type="protein sequence ID" value="MCD7449526.1"/>
    <property type="molecule type" value="Genomic_DNA"/>
</dbReference>
<organism evidence="2 3">
    <name type="scientific">Datura stramonium</name>
    <name type="common">Jimsonweed</name>
    <name type="synonym">Common thornapple</name>
    <dbReference type="NCBI Taxonomy" id="4076"/>
    <lineage>
        <taxon>Eukaryota</taxon>
        <taxon>Viridiplantae</taxon>
        <taxon>Streptophyta</taxon>
        <taxon>Embryophyta</taxon>
        <taxon>Tracheophyta</taxon>
        <taxon>Spermatophyta</taxon>
        <taxon>Magnoliopsida</taxon>
        <taxon>eudicotyledons</taxon>
        <taxon>Gunneridae</taxon>
        <taxon>Pentapetalae</taxon>
        <taxon>asterids</taxon>
        <taxon>lamiids</taxon>
        <taxon>Solanales</taxon>
        <taxon>Solanaceae</taxon>
        <taxon>Solanoideae</taxon>
        <taxon>Datureae</taxon>
        <taxon>Datura</taxon>
    </lineage>
</organism>
<evidence type="ECO:0000313" key="3">
    <source>
        <dbReference type="Proteomes" id="UP000823775"/>
    </source>
</evidence>
<evidence type="ECO:0000256" key="1">
    <source>
        <dbReference type="SAM" id="MobiDB-lite"/>
    </source>
</evidence>
<proteinExistence type="predicted"/>
<feature type="region of interest" description="Disordered" evidence="1">
    <location>
        <begin position="1"/>
        <end position="22"/>
    </location>
</feature>
<reference evidence="2 3" key="1">
    <citation type="journal article" date="2021" name="BMC Genomics">
        <title>Datura genome reveals duplications of psychoactive alkaloid biosynthetic genes and high mutation rate following tissue culture.</title>
        <authorList>
            <person name="Rajewski A."/>
            <person name="Carter-House D."/>
            <person name="Stajich J."/>
            <person name="Litt A."/>
        </authorList>
    </citation>
    <scope>NUCLEOTIDE SEQUENCE [LARGE SCALE GENOMIC DNA]</scope>
    <source>
        <strain evidence="2">AR-01</strain>
    </source>
</reference>
<gene>
    <name evidence="2" type="ORF">HAX54_000130</name>
</gene>
<name>A0ABS8RRW7_DATST</name>
<protein>
    <submittedName>
        <fullName evidence="2">Uncharacterized protein</fullName>
    </submittedName>
</protein>
<accession>A0ABS8RRW7</accession>
<keyword evidence="3" id="KW-1185">Reference proteome</keyword>
<feature type="non-terminal residue" evidence="2">
    <location>
        <position position="60"/>
    </location>
</feature>
<sequence>MEKPIACQPSDGPSIWHSGSDVRGRPWNFEPLLVKGDDKGDRPSGILWPITATIETFSDT</sequence>
<evidence type="ECO:0000313" key="2">
    <source>
        <dbReference type="EMBL" id="MCD7449526.1"/>
    </source>
</evidence>
<dbReference type="Proteomes" id="UP000823775">
    <property type="component" value="Unassembled WGS sequence"/>
</dbReference>